<gene>
    <name evidence="1" type="ORF">CJOHNSTONI_LOCUS2398</name>
</gene>
<evidence type="ECO:0000313" key="2">
    <source>
        <dbReference type="Proteomes" id="UP000746747"/>
    </source>
</evidence>
<name>A0A8J2LRS6_9BILA</name>
<sequence length="87" mass="10117">MICSKVGSCLEQCFLEDALHANSCSRKRCNIHCFDDDCPYCIYVAKRIFLRICHANNITKLPNVKFNGNCMELFEYILKEYIAGRRT</sequence>
<reference evidence="1" key="1">
    <citation type="submission" date="2021-09" db="EMBL/GenBank/DDBJ databases">
        <authorList>
            <consortium name="Pathogen Informatics"/>
        </authorList>
    </citation>
    <scope>NUCLEOTIDE SEQUENCE</scope>
</reference>
<dbReference type="Pfam" id="PF17266">
    <property type="entry name" value="DUF5332"/>
    <property type="match status" value="1"/>
</dbReference>
<evidence type="ECO:0000313" key="1">
    <source>
        <dbReference type="EMBL" id="CAG9532055.1"/>
    </source>
</evidence>
<dbReference type="Proteomes" id="UP000746747">
    <property type="component" value="Unassembled WGS sequence"/>
</dbReference>
<dbReference type="PANTHER" id="PTHR38612">
    <property type="entry name" value="PROTEIN DCT-5-RELATED"/>
    <property type="match status" value="1"/>
</dbReference>
<comment type="caution">
    <text evidence="1">The sequence shown here is derived from an EMBL/GenBank/DDBJ whole genome shotgun (WGS) entry which is preliminary data.</text>
</comment>
<keyword evidence="2" id="KW-1185">Reference proteome</keyword>
<dbReference type="OrthoDB" id="5840377at2759"/>
<organism evidence="1 2">
    <name type="scientific">Cercopithifilaria johnstoni</name>
    <dbReference type="NCBI Taxonomy" id="2874296"/>
    <lineage>
        <taxon>Eukaryota</taxon>
        <taxon>Metazoa</taxon>
        <taxon>Ecdysozoa</taxon>
        <taxon>Nematoda</taxon>
        <taxon>Chromadorea</taxon>
        <taxon>Rhabditida</taxon>
        <taxon>Spirurina</taxon>
        <taxon>Spiruromorpha</taxon>
        <taxon>Filarioidea</taxon>
        <taxon>Onchocercidae</taxon>
        <taxon>Cercopithifilaria</taxon>
    </lineage>
</organism>
<accession>A0A8J2LRS6</accession>
<protein>
    <submittedName>
        <fullName evidence="1">Uncharacterized protein</fullName>
    </submittedName>
</protein>
<dbReference type="PANTHER" id="PTHR38612:SF2">
    <property type="entry name" value="PROTEIN DCT-5"/>
    <property type="match status" value="1"/>
</dbReference>
<dbReference type="InterPro" id="IPR035161">
    <property type="entry name" value="DUF5332"/>
</dbReference>
<dbReference type="EMBL" id="CAKAEH010000850">
    <property type="protein sequence ID" value="CAG9532055.1"/>
    <property type="molecule type" value="Genomic_DNA"/>
</dbReference>
<proteinExistence type="predicted"/>
<dbReference type="AlphaFoldDB" id="A0A8J2LRS6"/>